<dbReference type="RefSeq" id="XP_028029497.1">
    <property type="nucleotide sequence ID" value="XM_028173696.1"/>
</dbReference>
<dbReference type="OrthoDB" id="196717at2759"/>
<keyword evidence="7" id="KW-1185">Reference proteome</keyword>
<feature type="transmembrane region" description="Helical" evidence="6">
    <location>
        <begin position="93"/>
        <end position="111"/>
    </location>
</feature>
<dbReference type="GO" id="GO:0005789">
    <property type="term" value="C:endoplasmic reticulum membrane"/>
    <property type="evidence" value="ECO:0007669"/>
    <property type="project" value="TreeGrafter"/>
</dbReference>
<sequence length="393" mass="44890">MEKLFEYKYLSQKHLDGFKKYKYSAIDTSPLSNYVMHPSWNFITRFIPKWIAPNLITFAGFVCMVIAILLLTIFDYDFHGAERLRQGVDEYRIPNWVLMACGVLLFLAYNLDGIDGKQARKLGVSGPLGELFDHGLDSYIVFLIPFSMISIFGRDPVYSLPIFRGFLVVISVVLNFYVSHCEKYNTGTLYLPWGYDVSMWTSSMIFIVAGLYTPGLVKFHVYGDVSFALFFEVLIHLVGLLGTAPVAVYNVYLARKNRRAKVETLTEALRPVWSMTLILAALIFWAVKSKNDIIEHDPRAFIFLFGTLFSNTASRLMIAGMASQRCELVNWMFWPLLTGVVTSLYKPEYELSILYALVVSSVLAHVHYGICVVKQICGYYKIDCFLVPKEKQK</sequence>
<dbReference type="Proteomes" id="UP000504629">
    <property type="component" value="Unplaced"/>
</dbReference>
<dbReference type="InterPro" id="IPR043130">
    <property type="entry name" value="CDP-OH_PTrfase_TM_dom"/>
</dbReference>
<dbReference type="PROSITE" id="PS00379">
    <property type="entry name" value="CDP_ALCOHOL_P_TRANSF"/>
    <property type="match status" value="1"/>
</dbReference>
<feature type="transmembrane region" description="Helical" evidence="6">
    <location>
        <begin position="268"/>
        <end position="287"/>
    </location>
</feature>
<dbReference type="GO" id="GO:0004307">
    <property type="term" value="F:ethanolaminephosphotransferase activity"/>
    <property type="evidence" value="ECO:0007669"/>
    <property type="project" value="TreeGrafter"/>
</dbReference>
<comment type="similarity">
    <text evidence="2 5">Belongs to the CDP-alcohol phosphatidyltransferase class-I family.</text>
</comment>
<keyword evidence="6" id="KW-0812">Transmembrane</keyword>
<feature type="transmembrane region" description="Helical" evidence="6">
    <location>
        <begin position="299"/>
        <end position="316"/>
    </location>
</feature>
<accession>A0A6J2JKE6</accession>
<dbReference type="PANTHER" id="PTHR10414">
    <property type="entry name" value="ETHANOLAMINEPHOSPHOTRANSFERASE"/>
    <property type="match status" value="1"/>
</dbReference>
<organism evidence="7 8">
    <name type="scientific">Bombyx mandarina</name>
    <name type="common">Wild silk moth</name>
    <name type="synonym">Wild silkworm</name>
    <dbReference type="NCBI Taxonomy" id="7092"/>
    <lineage>
        <taxon>Eukaryota</taxon>
        <taxon>Metazoa</taxon>
        <taxon>Ecdysozoa</taxon>
        <taxon>Arthropoda</taxon>
        <taxon>Hexapoda</taxon>
        <taxon>Insecta</taxon>
        <taxon>Pterygota</taxon>
        <taxon>Neoptera</taxon>
        <taxon>Endopterygota</taxon>
        <taxon>Lepidoptera</taxon>
        <taxon>Glossata</taxon>
        <taxon>Ditrysia</taxon>
        <taxon>Bombycoidea</taxon>
        <taxon>Bombycidae</taxon>
        <taxon>Bombycinae</taxon>
        <taxon>Bombyx</taxon>
    </lineage>
</organism>
<dbReference type="Gene3D" id="1.20.120.1760">
    <property type="match status" value="1"/>
</dbReference>
<dbReference type="KEGG" id="bman:114242510"/>
<feature type="transmembrane region" description="Helical" evidence="6">
    <location>
        <begin position="190"/>
        <end position="213"/>
    </location>
</feature>
<evidence type="ECO:0000256" key="2">
    <source>
        <dbReference type="ARBA" id="ARBA00010441"/>
    </source>
</evidence>
<feature type="transmembrane region" description="Helical" evidence="6">
    <location>
        <begin position="55"/>
        <end position="73"/>
    </location>
</feature>
<feature type="transmembrane region" description="Helical" evidence="6">
    <location>
        <begin position="351"/>
        <end position="373"/>
    </location>
</feature>
<keyword evidence="6" id="KW-1133">Transmembrane helix</keyword>
<dbReference type="Pfam" id="PF01066">
    <property type="entry name" value="CDP-OH_P_transf"/>
    <property type="match status" value="1"/>
</dbReference>
<keyword evidence="3 5" id="KW-0808">Transferase</keyword>
<evidence type="ECO:0000256" key="4">
    <source>
        <dbReference type="ARBA" id="ARBA00023136"/>
    </source>
</evidence>
<name>A0A6J2JKE6_BOMMA</name>
<evidence type="ECO:0000256" key="1">
    <source>
        <dbReference type="ARBA" id="ARBA00004370"/>
    </source>
</evidence>
<evidence type="ECO:0000256" key="6">
    <source>
        <dbReference type="SAM" id="Phobius"/>
    </source>
</evidence>
<dbReference type="GO" id="GO:0006646">
    <property type="term" value="P:phosphatidylethanolamine biosynthetic process"/>
    <property type="evidence" value="ECO:0007669"/>
    <property type="project" value="TreeGrafter"/>
</dbReference>
<dbReference type="GO" id="GO:0005794">
    <property type="term" value="C:Golgi apparatus"/>
    <property type="evidence" value="ECO:0007669"/>
    <property type="project" value="TreeGrafter"/>
</dbReference>
<feature type="transmembrane region" description="Helical" evidence="6">
    <location>
        <begin position="158"/>
        <end position="178"/>
    </location>
</feature>
<dbReference type="AlphaFoldDB" id="A0A6J2JKE6"/>
<evidence type="ECO:0000313" key="7">
    <source>
        <dbReference type="Proteomes" id="UP000504629"/>
    </source>
</evidence>
<gene>
    <name evidence="8" type="primary">LOC114242510</name>
</gene>
<comment type="subcellular location">
    <subcellularLocation>
        <location evidence="1">Membrane</location>
    </subcellularLocation>
</comment>
<keyword evidence="4 6" id="KW-0472">Membrane</keyword>
<dbReference type="PANTHER" id="PTHR10414:SF71">
    <property type="entry name" value="FI05338P"/>
    <property type="match status" value="1"/>
</dbReference>
<dbReference type="InterPro" id="IPR048254">
    <property type="entry name" value="CDP_ALCOHOL_P_TRANSF_CS"/>
</dbReference>
<evidence type="ECO:0000256" key="3">
    <source>
        <dbReference type="ARBA" id="ARBA00022679"/>
    </source>
</evidence>
<dbReference type="PIRSF" id="PIRSF015665">
    <property type="entry name" value="CHOPT"/>
    <property type="match status" value="1"/>
</dbReference>
<protein>
    <submittedName>
        <fullName evidence="8">Ethanolaminephosphotransferase 1-like</fullName>
    </submittedName>
</protein>
<dbReference type="InterPro" id="IPR014472">
    <property type="entry name" value="CHOPT"/>
</dbReference>
<feature type="transmembrane region" description="Helical" evidence="6">
    <location>
        <begin position="225"/>
        <end position="248"/>
    </location>
</feature>
<evidence type="ECO:0000256" key="5">
    <source>
        <dbReference type="RuleBase" id="RU003750"/>
    </source>
</evidence>
<evidence type="ECO:0000313" key="8">
    <source>
        <dbReference type="RefSeq" id="XP_028029497.1"/>
    </source>
</evidence>
<dbReference type="FunFam" id="1.20.120.1760:FF:000016">
    <property type="entry name" value="ethanolaminephosphotransferase 1"/>
    <property type="match status" value="1"/>
</dbReference>
<dbReference type="InterPro" id="IPR000462">
    <property type="entry name" value="CDP-OH_P_trans"/>
</dbReference>
<reference evidence="8" key="1">
    <citation type="submission" date="2025-08" db="UniProtKB">
        <authorList>
            <consortium name="RefSeq"/>
        </authorList>
    </citation>
    <scope>IDENTIFICATION</scope>
    <source>
        <tissue evidence="8">Silk gland</tissue>
    </source>
</reference>
<proteinExistence type="inferred from homology"/>
<dbReference type="GeneID" id="114242510"/>